<comment type="caution">
    <text evidence="1">The sequence shown here is derived from an EMBL/GenBank/DDBJ whole genome shotgun (WGS) entry which is preliminary data.</text>
</comment>
<accession>A0ABQ7AGX4</accession>
<sequence>MGERMKRVEEKVGEFDLRLAASEDYVQEQIVAMVEEKVGEFDLRLAASEDYVQEQIVAMYAAREEDDNSQRPKKRPKRD</sequence>
<evidence type="ECO:0000313" key="1">
    <source>
        <dbReference type="EMBL" id="KAF3496855.1"/>
    </source>
</evidence>
<evidence type="ECO:0000313" key="2">
    <source>
        <dbReference type="Proteomes" id="UP000266723"/>
    </source>
</evidence>
<keyword evidence="2" id="KW-1185">Reference proteome</keyword>
<dbReference type="Proteomes" id="UP000266723">
    <property type="component" value="Unassembled WGS sequence"/>
</dbReference>
<organism evidence="1 2">
    <name type="scientific">Brassica cretica</name>
    <name type="common">Mustard</name>
    <dbReference type="NCBI Taxonomy" id="69181"/>
    <lineage>
        <taxon>Eukaryota</taxon>
        <taxon>Viridiplantae</taxon>
        <taxon>Streptophyta</taxon>
        <taxon>Embryophyta</taxon>
        <taxon>Tracheophyta</taxon>
        <taxon>Spermatophyta</taxon>
        <taxon>Magnoliopsida</taxon>
        <taxon>eudicotyledons</taxon>
        <taxon>Gunneridae</taxon>
        <taxon>Pentapetalae</taxon>
        <taxon>rosids</taxon>
        <taxon>malvids</taxon>
        <taxon>Brassicales</taxon>
        <taxon>Brassicaceae</taxon>
        <taxon>Brassiceae</taxon>
        <taxon>Brassica</taxon>
    </lineage>
</organism>
<protein>
    <submittedName>
        <fullName evidence="1">Uncharacterized protein</fullName>
    </submittedName>
</protein>
<reference evidence="1 2" key="1">
    <citation type="journal article" date="2020" name="BMC Genomics">
        <title>Intraspecific diversification of the crop wild relative Brassica cretica Lam. using demographic model selection.</title>
        <authorList>
            <person name="Kioukis A."/>
            <person name="Michalopoulou V.A."/>
            <person name="Briers L."/>
            <person name="Pirintsos S."/>
            <person name="Studholme D.J."/>
            <person name="Pavlidis P."/>
            <person name="Sarris P.F."/>
        </authorList>
    </citation>
    <scope>NUCLEOTIDE SEQUENCE [LARGE SCALE GENOMIC DNA]</scope>
    <source>
        <strain evidence="2">cv. PFS-1207/04</strain>
    </source>
</reference>
<dbReference type="EMBL" id="QGKV02002055">
    <property type="protein sequence ID" value="KAF3496855.1"/>
    <property type="molecule type" value="Genomic_DNA"/>
</dbReference>
<name>A0ABQ7AGX4_BRACR</name>
<proteinExistence type="predicted"/>
<gene>
    <name evidence="1" type="ORF">DY000_02052752</name>
</gene>